<evidence type="ECO:0000313" key="3">
    <source>
        <dbReference type="Proteomes" id="UP001165121"/>
    </source>
</evidence>
<dbReference type="Proteomes" id="UP001165121">
    <property type="component" value="Unassembled WGS sequence"/>
</dbReference>
<keyword evidence="3" id="KW-1185">Reference proteome</keyword>
<keyword evidence="1" id="KW-1133">Transmembrane helix</keyword>
<gene>
    <name evidence="2" type="ORF">Pfra01_002211300</name>
</gene>
<keyword evidence="1" id="KW-0812">Transmembrane</keyword>
<sequence>MKAAVDDLAICHFAITAQRTWDMVNAEFYRDDNDEALPGLTRDQVVRRVYRARRLHFGGNVYGMIDVVSLCFVSGSAMMFFQFQHVEYHDLILQGKIAWAHSRLMGLLRYPGSAILIDGTFQSVARPFRQCLVIMLDDPSSRLSVPVMYILTTGMLAECSNKIMMLMGNTLHGRLRPARVVCAFEPALVDAVGTQFPEVRMVGCIFQFKQAIRRHMAKLHISPAAITIAMASGVLDMLTVIRPSHVDTHGSNHLIRRLQQECSTHSIGYDTAKWTRFWNYFRRTWIRRYSIDLWNVNGMDLDVVSRTANPLE</sequence>
<feature type="transmembrane region" description="Helical" evidence="1">
    <location>
        <begin position="61"/>
        <end position="81"/>
    </location>
</feature>
<accession>A0A9W6Y5J3</accession>
<evidence type="ECO:0000313" key="2">
    <source>
        <dbReference type="EMBL" id="GMF53457.1"/>
    </source>
</evidence>
<evidence type="ECO:0000256" key="1">
    <source>
        <dbReference type="SAM" id="Phobius"/>
    </source>
</evidence>
<name>A0A9W6Y5J3_9STRA</name>
<dbReference type="AlphaFoldDB" id="A0A9W6Y5J3"/>
<dbReference type="OrthoDB" id="125134at2759"/>
<protein>
    <submittedName>
        <fullName evidence="2">Unnamed protein product</fullName>
    </submittedName>
</protein>
<proteinExistence type="predicted"/>
<dbReference type="EMBL" id="BSXT01003282">
    <property type="protein sequence ID" value="GMF53457.1"/>
    <property type="molecule type" value="Genomic_DNA"/>
</dbReference>
<organism evidence="2 3">
    <name type="scientific">Phytophthora fragariaefolia</name>
    <dbReference type="NCBI Taxonomy" id="1490495"/>
    <lineage>
        <taxon>Eukaryota</taxon>
        <taxon>Sar</taxon>
        <taxon>Stramenopiles</taxon>
        <taxon>Oomycota</taxon>
        <taxon>Peronosporomycetes</taxon>
        <taxon>Peronosporales</taxon>
        <taxon>Peronosporaceae</taxon>
        <taxon>Phytophthora</taxon>
    </lineage>
</organism>
<comment type="caution">
    <text evidence="2">The sequence shown here is derived from an EMBL/GenBank/DDBJ whole genome shotgun (WGS) entry which is preliminary data.</text>
</comment>
<keyword evidence="1" id="KW-0472">Membrane</keyword>
<reference evidence="2" key="1">
    <citation type="submission" date="2023-04" db="EMBL/GenBank/DDBJ databases">
        <title>Phytophthora fragariaefolia NBRC 109709.</title>
        <authorList>
            <person name="Ichikawa N."/>
            <person name="Sato H."/>
            <person name="Tonouchi N."/>
        </authorList>
    </citation>
    <scope>NUCLEOTIDE SEQUENCE</scope>
    <source>
        <strain evidence="2">NBRC 109709</strain>
    </source>
</reference>